<organism evidence="1">
    <name type="scientific">Spironucleus salmonicida</name>
    <dbReference type="NCBI Taxonomy" id="348837"/>
    <lineage>
        <taxon>Eukaryota</taxon>
        <taxon>Metamonada</taxon>
        <taxon>Diplomonadida</taxon>
        <taxon>Hexamitidae</taxon>
        <taxon>Hexamitinae</taxon>
        <taxon>Spironucleus</taxon>
    </lineage>
</organism>
<proteinExistence type="predicted"/>
<protein>
    <submittedName>
        <fullName evidence="1">Uncharacterized protein</fullName>
    </submittedName>
</protein>
<keyword evidence="3" id="KW-1185">Reference proteome</keyword>
<evidence type="ECO:0000313" key="3">
    <source>
        <dbReference type="Proteomes" id="UP000018208"/>
    </source>
</evidence>
<name>V6LZ55_9EUKA</name>
<sequence length="65" mass="7721">MKLKLHNFKSQYKKLLRNYTFPPVHIEQFNVDDSCSRRKLKTHDTFQLSQVNIVMHALDSISQSD</sequence>
<dbReference type="EMBL" id="KI545966">
    <property type="protein sequence ID" value="EST49021.1"/>
    <property type="molecule type" value="Genomic_DNA"/>
</dbReference>
<dbReference type="Proteomes" id="UP000018208">
    <property type="component" value="Unassembled WGS sequence"/>
</dbReference>
<gene>
    <name evidence="1" type="ORF">SS50377_10713</name>
    <name evidence="2" type="ORF">SS50377_24138</name>
</gene>
<dbReference type="VEuPathDB" id="GiardiaDB:SS50377_24138"/>
<reference evidence="1 2" key="1">
    <citation type="journal article" date="2014" name="PLoS Genet.">
        <title>The Genome of Spironucleus salmonicida Highlights a Fish Pathogen Adapted to Fluctuating Environments.</title>
        <authorList>
            <person name="Xu F."/>
            <person name="Jerlstrom-Hultqvist J."/>
            <person name="Einarsson E."/>
            <person name="Astvaldsson A."/>
            <person name="Svard S.G."/>
            <person name="Andersson J.O."/>
        </authorList>
    </citation>
    <scope>NUCLEOTIDE SEQUENCE</scope>
    <source>
        <strain evidence="2">ATCC 50377</strain>
    </source>
</reference>
<evidence type="ECO:0000313" key="1">
    <source>
        <dbReference type="EMBL" id="EST49021.1"/>
    </source>
</evidence>
<accession>V6LZ55</accession>
<dbReference type="EMBL" id="AUWU02000004">
    <property type="protein sequence ID" value="KAH0574191.1"/>
    <property type="molecule type" value="Genomic_DNA"/>
</dbReference>
<reference evidence="2" key="2">
    <citation type="submission" date="2020-12" db="EMBL/GenBank/DDBJ databases">
        <title>New Spironucleus salmonicida genome in near-complete chromosomes.</title>
        <authorList>
            <person name="Xu F."/>
            <person name="Kurt Z."/>
            <person name="Jimenez-Gonzalez A."/>
            <person name="Astvaldsson A."/>
            <person name="Andersson J.O."/>
            <person name="Svard S.G."/>
        </authorList>
    </citation>
    <scope>NUCLEOTIDE SEQUENCE</scope>
    <source>
        <strain evidence="2">ATCC 50377</strain>
    </source>
</reference>
<dbReference type="AlphaFoldDB" id="V6LZ55"/>
<evidence type="ECO:0000313" key="2">
    <source>
        <dbReference type="EMBL" id="KAH0574191.1"/>
    </source>
</evidence>